<keyword evidence="6 13" id="KW-0520">NAD</keyword>
<feature type="domain" description="Glycosyl hydrolase family 4 C-terminal" evidence="14">
    <location>
        <begin position="195"/>
        <end position="411"/>
    </location>
</feature>
<dbReference type="PANTHER" id="PTHR32092:SF6">
    <property type="entry name" value="ALPHA-GALACTOSIDASE"/>
    <property type="match status" value="1"/>
</dbReference>
<dbReference type="GeneID" id="93163700"/>
<comment type="cofactor">
    <cofactor evidence="13">
        <name>NAD(+)</name>
        <dbReference type="ChEBI" id="CHEBI:57540"/>
    </cofactor>
    <text evidence="13">Binds 1 NAD(+) per subunit.</text>
</comment>
<evidence type="ECO:0000256" key="1">
    <source>
        <dbReference type="ARBA" id="ARBA00001936"/>
    </source>
</evidence>
<comment type="subunit">
    <text evidence="3">Homotetramer.</text>
</comment>
<dbReference type="RefSeq" id="WP_048929025.1">
    <property type="nucleotide sequence ID" value="NZ_KQ235875.1"/>
</dbReference>
<dbReference type="GO" id="GO:0046872">
    <property type="term" value="F:metal ion binding"/>
    <property type="evidence" value="ECO:0007669"/>
    <property type="project" value="UniProtKB-KW"/>
</dbReference>
<keyword evidence="11" id="KW-0170">Cobalt</keyword>
<evidence type="ECO:0000256" key="10">
    <source>
        <dbReference type="PIRSR" id="PIRSR601088-2"/>
    </source>
</evidence>
<evidence type="ECO:0000256" key="3">
    <source>
        <dbReference type="ARBA" id="ARBA00011881"/>
    </source>
</evidence>
<dbReference type="Proteomes" id="UP000037392">
    <property type="component" value="Unassembled WGS sequence"/>
</dbReference>
<dbReference type="AlphaFoldDB" id="A0A0J9BM31"/>
<evidence type="ECO:0000256" key="8">
    <source>
        <dbReference type="ARBA" id="ARBA00023277"/>
    </source>
</evidence>
<evidence type="ECO:0000313" key="15">
    <source>
        <dbReference type="EMBL" id="KMW13299.1"/>
    </source>
</evidence>
<comment type="cofactor">
    <cofactor evidence="1">
        <name>Mn(2+)</name>
        <dbReference type="ChEBI" id="CHEBI:29035"/>
    </cofactor>
</comment>
<evidence type="ECO:0000313" key="16">
    <source>
        <dbReference type="Proteomes" id="UP000037392"/>
    </source>
</evidence>
<dbReference type="Pfam" id="PF11975">
    <property type="entry name" value="Glyco_hydro_4C"/>
    <property type="match status" value="1"/>
</dbReference>
<dbReference type="PRINTS" id="PR00732">
    <property type="entry name" value="GLHYDRLASE4"/>
</dbReference>
<dbReference type="OrthoDB" id="9808275at2"/>
<evidence type="ECO:0000256" key="6">
    <source>
        <dbReference type="ARBA" id="ARBA00023027"/>
    </source>
</evidence>
<accession>A0A0J9BM31</accession>
<dbReference type="GO" id="GO:0005975">
    <property type="term" value="P:carbohydrate metabolic process"/>
    <property type="evidence" value="ECO:0007669"/>
    <property type="project" value="InterPro"/>
</dbReference>
<evidence type="ECO:0000256" key="7">
    <source>
        <dbReference type="ARBA" id="ARBA00023211"/>
    </source>
</evidence>
<evidence type="ECO:0000256" key="4">
    <source>
        <dbReference type="ARBA" id="ARBA00022723"/>
    </source>
</evidence>
<keyword evidence="9 13" id="KW-0326">Glycosidase</keyword>
<organism evidence="15 16">
    <name type="scientific">[Clostridium] citroniae WAL-19142</name>
    <dbReference type="NCBI Taxonomy" id="742734"/>
    <lineage>
        <taxon>Bacteria</taxon>
        <taxon>Bacillati</taxon>
        <taxon>Bacillota</taxon>
        <taxon>Clostridia</taxon>
        <taxon>Lachnospirales</taxon>
        <taxon>Lachnospiraceae</taxon>
        <taxon>Enterocloster</taxon>
    </lineage>
</organism>
<evidence type="ECO:0000259" key="14">
    <source>
        <dbReference type="Pfam" id="PF11975"/>
    </source>
</evidence>
<dbReference type="SUPFAM" id="SSF51735">
    <property type="entry name" value="NAD(P)-binding Rossmann-fold domains"/>
    <property type="match status" value="1"/>
</dbReference>
<feature type="binding site" evidence="11">
    <location>
        <position position="170"/>
    </location>
    <ligand>
        <name>Mn(2+)</name>
        <dbReference type="ChEBI" id="CHEBI:29035"/>
    </ligand>
</feature>
<keyword evidence="4 11" id="KW-0479">Metal-binding</keyword>
<evidence type="ECO:0000256" key="13">
    <source>
        <dbReference type="RuleBase" id="RU361152"/>
    </source>
</evidence>
<dbReference type="InterPro" id="IPR001088">
    <property type="entry name" value="Glyco_hydro_4"/>
</dbReference>
<dbReference type="EMBL" id="ADLK01000045">
    <property type="protein sequence ID" value="KMW13299.1"/>
    <property type="molecule type" value="Genomic_DNA"/>
</dbReference>
<evidence type="ECO:0000256" key="12">
    <source>
        <dbReference type="PIRSR" id="PIRSR601088-4"/>
    </source>
</evidence>
<reference evidence="15 16" key="1">
    <citation type="submission" date="2011-04" db="EMBL/GenBank/DDBJ databases">
        <title>The Genome Sequence of Clostridium citroniae WAL-19142.</title>
        <authorList>
            <consortium name="The Broad Institute Genome Sequencing Platform"/>
            <person name="Earl A."/>
            <person name="Ward D."/>
            <person name="Feldgarden M."/>
            <person name="Gevers D."/>
            <person name="Warren Y.A."/>
            <person name="Tyrrell K.L."/>
            <person name="Citron D.M."/>
            <person name="Goldstein E.J."/>
            <person name="Daigneault M."/>
            <person name="Allen-Vercoe E."/>
            <person name="Young S.K."/>
            <person name="Zeng Q."/>
            <person name="Gargeya S."/>
            <person name="Fitzgerald M."/>
            <person name="Haas B."/>
            <person name="Abouelleil A."/>
            <person name="Alvarado L."/>
            <person name="Arachchi H.M."/>
            <person name="Berlin A."/>
            <person name="Brown A."/>
            <person name="Chapman S.B."/>
            <person name="Chen Z."/>
            <person name="Dunbar C."/>
            <person name="Freedman E."/>
            <person name="Gearin G."/>
            <person name="Gellesch M."/>
            <person name="Goldberg J."/>
            <person name="Griggs A."/>
            <person name="Gujja S."/>
            <person name="Heilman E.R."/>
            <person name="Heiman D."/>
            <person name="Howarth C."/>
            <person name="Larson L."/>
            <person name="Lui A."/>
            <person name="MacDonald P.J."/>
            <person name="Mehta T."/>
            <person name="Montmayeur A."/>
            <person name="Murphy C."/>
            <person name="Neiman D."/>
            <person name="Pearson M."/>
            <person name="Priest M."/>
            <person name="Roberts A."/>
            <person name="Saif S."/>
            <person name="Shea T."/>
            <person name="Shenoy N."/>
            <person name="Sisk P."/>
            <person name="Stolte C."/>
            <person name="Sykes S."/>
            <person name="White J."/>
            <person name="Yandava C."/>
            <person name="Wortman J."/>
            <person name="Nusbaum C."/>
            <person name="Birren B."/>
        </authorList>
    </citation>
    <scope>NUCLEOTIDE SEQUENCE [LARGE SCALE GENOMIC DNA]</scope>
    <source>
        <strain evidence="15 16">WAL-19142</strain>
    </source>
</reference>
<evidence type="ECO:0000256" key="5">
    <source>
        <dbReference type="ARBA" id="ARBA00022801"/>
    </source>
</evidence>
<protein>
    <recommendedName>
        <fullName evidence="14">Glycosyl hydrolase family 4 C-terminal domain-containing protein</fullName>
    </recommendedName>
</protein>
<dbReference type="InterPro" id="IPR036291">
    <property type="entry name" value="NAD(P)-bd_dom_sf"/>
</dbReference>
<gene>
    <name evidence="15" type="ORF">HMPREF9470_00220</name>
</gene>
<evidence type="ECO:0000256" key="2">
    <source>
        <dbReference type="ARBA" id="ARBA00010141"/>
    </source>
</evidence>
<keyword evidence="5 13" id="KW-0378">Hydrolase</keyword>
<keyword evidence="11" id="KW-0408">Iron</keyword>
<comment type="caution">
    <text evidence="15">The sequence shown here is derived from an EMBL/GenBank/DDBJ whole genome shotgun (WGS) entry which is preliminary data.</text>
</comment>
<dbReference type="InterPro" id="IPR022616">
    <property type="entry name" value="Glyco_hydro_4_C"/>
</dbReference>
<feature type="binding site" evidence="11">
    <location>
        <position position="200"/>
    </location>
    <ligand>
        <name>Mn(2+)</name>
        <dbReference type="ChEBI" id="CHEBI:29035"/>
    </ligand>
</feature>
<evidence type="ECO:0000256" key="11">
    <source>
        <dbReference type="PIRSR" id="PIRSR601088-3"/>
    </source>
</evidence>
<dbReference type="InterPro" id="IPR053715">
    <property type="entry name" value="GH4_Enzyme_sf"/>
</dbReference>
<dbReference type="PANTHER" id="PTHR32092">
    <property type="entry name" value="6-PHOSPHO-BETA-GLUCOSIDASE-RELATED"/>
    <property type="match status" value="1"/>
</dbReference>
<dbReference type="Gene3D" id="3.90.1820.10">
    <property type="entry name" value="AglA-like glucosidase"/>
    <property type="match status" value="1"/>
</dbReference>
<dbReference type="GO" id="GO:0016616">
    <property type="term" value="F:oxidoreductase activity, acting on the CH-OH group of donors, NAD or NADP as acceptor"/>
    <property type="evidence" value="ECO:0007669"/>
    <property type="project" value="InterPro"/>
</dbReference>
<dbReference type="SUPFAM" id="SSF56327">
    <property type="entry name" value="LDH C-terminal domain-like"/>
    <property type="match status" value="1"/>
</dbReference>
<proteinExistence type="inferred from homology"/>
<keyword evidence="11" id="KW-0533">Nickel</keyword>
<dbReference type="InterPro" id="IPR015955">
    <property type="entry name" value="Lactate_DH/Glyco_Ohase_4_C"/>
</dbReference>
<feature type="site" description="Increases basicity of active site Tyr" evidence="12">
    <location>
        <position position="111"/>
    </location>
</feature>
<keyword evidence="8" id="KW-0119">Carbohydrate metabolism</keyword>
<sequence>MERKKFTFIGAGSLGFTRDLVRDILTFDSFRNAEICLMDIDEKRLEYSKKGIEKVVRKGNYPAAITATMDRKEALRDADGVLITILQGGVNVWRSDIEIPKKYGVDICVGDTRGPAGVFRFLRTAPVMLDICRDIEQYCPHAVVLNYTNPMAMLCRYMQSESRINVTGLCHSVQGTAAMLARWIGADMEDIEYTCAGINHTAFYLKYLYRGQDAYPLIRKALKKDEIWNEEQVRNDMFINLGYYPTESSGHNSEYNAWFRKRPDLIEKYCTHGTGWNPGAYGYILDRYLNREDTWAREYEEWLENGEVQLERGKEYAANIFNAMFGDNQPFHFNGNLRNQGYISNVIQGAGVEIPVTASKDGIMPETVGEIPQHLAVMINTLAGCEELAVQGCIEGDCRKIFHSILFDPLTSAVLTMDEIRDMVQEMFDANKAYLSYFQSLTLE</sequence>
<feature type="binding site" evidence="10">
    <location>
        <position position="149"/>
    </location>
    <ligand>
        <name>substrate</name>
    </ligand>
</feature>
<dbReference type="CDD" id="cd05297">
    <property type="entry name" value="GH4_alpha_glucosidase_galactosidase"/>
    <property type="match status" value="1"/>
</dbReference>
<name>A0A0J9BM31_9FIRM</name>
<dbReference type="Pfam" id="PF02056">
    <property type="entry name" value="Glyco_hydro_4"/>
    <property type="match status" value="1"/>
</dbReference>
<comment type="similarity">
    <text evidence="2 13">Belongs to the glycosyl hydrolase 4 family.</text>
</comment>
<dbReference type="GO" id="GO:0004553">
    <property type="term" value="F:hydrolase activity, hydrolyzing O-glycosyl compounds"/>
    <property type="evidence" value="ECO:0007669"/>
    <property type="project" value="InterPro"/>
</dbReference>
<keyword evidence="7 11" id="KW-0464">Manganese</keyword>
<dbReference type="PATRIC" id="fig|742734.4.peg.239"/>
<evidence type="ECO:0000256" key="9">
    <source>
        <dbReference type="ARBA" id="ARBA00023295"/>
    </source>
</evidence>